<protein>
    <submittedName>
        <fullName evidence="5">Aspartyl/asparaginyl beta-hydroxylase (Aspartate beta-hydroxylase) (Peptide-aspartate beta-dioxygenase)</fullName>
        <ecNumber evidence="5">1.14.11.16</ecNumber>
    </submittedName>
</protein>
<keyword evidence="1 3" id="KW-0732">Signal</keyword>
<keyword evidence="6" id="KW-1185">Reference proteome</keyword>
<evidence type="ECO:0000256" key="3">
    <source>
        <dbReference type="SAM" id="SignalP"/>
    </source>
</evidence>
<reference evidence="5 6" key="1">
    <citation type="journal article" date="2009" name="Environ. Microbiol.">
        <title>Genome sequence of Desulfobacterium autotrophicum HRM2, a marine sulfate reducer oxidizing organic carbon completely to carbon dioxide.</title>
        <authorList>
            <person name="Strittmatter A.W."/>
            <person name="Liesegang H."/>
            <person name="Rabus R."/>
            <person name="Decker I."/>
            <person name="Amann J."/>
            <person name="Andres S."/>
            <person name="Henne A."/>
            <person name="Fricke W.F."/>
            <person name="Martinez-Arias R."/>
            <person name="Bartels D."/>
            <person name="Goesmann A."/>
            <person name="Krause L."/>
            <person name="Puehler A."/>
            <person name="Klenk H.P."/>
            <person name="Richter M."/>
            <person name="Schuler M."/>
            <person name="Gloeckner F.O."/>
            <person name="Meyerdierks A."/>
            <person name="Gottschalk G."/>
            <person name="Amann R."/>
        </authorList>
    </citation>
    <scope>NUCLEOTIDE SEQUENCE [LARGE SCALE GENOMIC DNA]</scope>
    <source>
        <strain evidence="6">ATCC 43914 / DSM 3382 / HRM2</strain>
    </source>
</reference>
<dbReference type="AlphaFoldDB" id="C0QKP7"/>
<dbReference type="InterPro" id="IPR014162">
    <property type="entry name" value="CpoB_C"/>
</dbReference>
<dbReference type="InterPro" id="IPR034706">
    <property type="entry name" value="CpoB"/>
</dbReference>
<dbReference type="NCBIfam" id="TIGR02795">
    <property type="entry name" value="tol_pal_ybgF"/>
    <property type="match status" value="1"/>
</dbReference>
<dbReference type="InterPro" id="IPR011990">
    <property type="entry name" value="TPR-like_helical_dom_sf"/>
</dbReference>
<dbReference type="Gene3D" id="1.25.40.10">
    <property type="entry name" value="Tetratricopeptide repeat domain"/>
    <property type="match status" value="1"/>
</dbReference>
<gene>
    <name evidence="5" type="ordered locus">HRM2_30540</name>
</gene>
<dbReference type="GO" id="GO:0051301">
    <property type="term" value="P:cell division"/>
    <property type="evidence" value="ECO:0007669"/>
    <property type="project" value="InterPro"/>
</dbReference>
<dbReference type="STRING" id="177437.HRM2_30540"/>
<keyword evidence="5" id="KW-0560">Oxidoreductase</keyword>
<feature type="domain" description="Outer membrane lipoprotein BamD-like" evidence="4">
    <location>
        <begin position="162"/>
        <end position="278"/>
    </location>
</feature>
<evidence type="ECO:0000313" key="5">
    <source>
        <dbReference type="EMBL" id="ACN16137.1"/>
    </source>
</evidence>
<organism evidence="5 6">
    <name type="scientific">Desulforapulum autotrophicum (strain ATCC 43914 / DSM 3382 / VKM B-1955 / HRM2)</name>
    <name type="common">Desulfobacterium autotrophicum</name>
    <dbReference type="NCBI Taxonomy" id="177437"/>
    <lineage>
        <taxon>Bacteria</taxon>
        <taxon>Pseudomonadati</taxon>
        <taxon>Thermodesulfobacteriota</taxon>
        <taxon>Desulfobacteria</taxon>
        <taxon>Desulfobacterales</taxon>
        <taxon>Desulfobacteraceae</taxon>
        <taxon>Desulforapulum</taxon>
    </lineage>
</organism>
<feature type="chain" id="PRO_5039904379" evidence="3">
    <location>
        <begin position="24"/>
        <end position="286"/>
    </location>
</feature>
<dbReference type="Pfam" id="PF13525">
    <property type="entry name" value="YfiO"/>
    <property type="match status" value="1"/>
</dbReference>
<dbReference type="HOGENOM" id="CLU_044315_3_0_7"/>
<dbReference type="SUPFAM" id="SSF48452">
    <property type="entry name" value="TPR-like"/>
    <property type="match status" value="1"/>
</dbReference>
<dbReference type="OrthoDB" id="13540at2"/>
<evidence type="ECO:0000256" key="1">
    <source>
        <dbReference type="ARBA" id="ARBA00022729"/>
    </source>
</evidence>
<feature type="coiled-coil region" evidence="2">
    <location>
        <begin position="76"/>
        <end position="103"/>
    </location>
</feature>
<dbReference type="InterPro" id="IPR039565">
    <property type="entry name" value="BamD-like"/>
</dbReference>
<keyword evidence="2" id="KW-0175">Coiled coil</keyword>
<sequence length="286" mass="32460">MTNKFFFILCLPVLFLVSGCVSTQELSMLENRVAVLESQDSDRFTREDKTIKEMTLVVNRLESGLEESQRTSREGYAELKSLVEEIKAENQQLTGRMEESEHRFKNVGNQASAGSKTDFVRLDAAVSKNFQRIVALEEYLGFEPSDVKVDAPPVDGEKTVEDTSEKGLYSAAKLLLDKGEFEQARKAFEAFLKPYPESDNADNARFWIAESYYREKWYEKAILEYQKVIENYPKGNKVSAALFKQGYAFANLGEKANARLILKELIKKFPQSNEAGIAAEKLKSLQ</sequence>
<evidence type="ECO:0000313" key="6">
    <source>
        <dbReference type="Proteomes" id="UP000000442"/>
    </source>
</evidence>
<dbReference type="HAMAP" id="MF_02066">
    <property type="entry name" value="CpoB"/>
    <property type="match status" value="1"/>
</dbReference>
<name>C0QKP7_DESAH</name>
<dbReference type="PROSITE" id="PS51257">
    <property type="entry name" value="PROKAR_LIPOPROTEIN"/>
    <property type="match status" value="1"/>
</dbReference>
<accession>C0QKP7</accession>
<dbReference type="EC" id="1.14.11.16" evidence="5"/>
<dbReference type="eggNOG" id="COG1729">
    <property type="taxonomic scope" value="Bacteria"/>
</dbReference>
<dbReference type="KEGG" id="dat:HRM2_30540"/>
<evidence type="ECO:0000259" key="4">
    <source>
        <dbReference type="Pfam" id="PF13525"/>
    </source>
</evidence>
<dbReference type="EMBL" id="CP001087">
    <property type="protein sequence ID" value="ACN16137.1"/>
    <property type="molecule type" value="Genomic_DNA"/>
</dbReference>
<proteinExistence type="inferred from homology"/>
<dbReference type="GO" id="GO:0062101">
    <property type="term" value="F:peptidyl-aspartic acid 3-dioxygenase activity"/>
    <property type="evidence" value="ECO:0007669"/>
    <property type="project" value="UniProtKB-EC"/>
</dbReference>
<evidence type="ECO:0000256" key="2">
    <source>
        <dbReference type="SAM" id="Coils"/>
    </source>
</evidence>
<dbReference type="RefSeq" id="WP_015904899.1">
    <property type="nucleotide sequence ID" value="NC_012108.1"/>
</dbReference>
<dbReference type="Proteomes" id="UP000000442">
    <property type="component" value="Chromosome"/>
</dbReference>
<feature type="signal peptide" evidence="3">
    <location>
        <begin position="1"/>
        <end position="23"/>
    </location>
</feature>